<evidence type="ECO:0000256" key="5">
    <source>
        <dbReference type="ARBA" id="ARBA00022984"/>
    </source>
</evidence>
<dbReference type="PRINTS" id="PR01806">
    <property type="entry name" value="VIRFACTRMVIN"/>
</dbReference>
<name>A0ABV9Z2P1_9HYPH</name>
<evidence type="ECO:0000256" key="7">
    <source>
        <dbReference type="ARBA" id="ARBA00023136"/>
    </source>
</evidence>
<keyword evidence="3 10" id="KW-0812">Transmembrane</keyword>
<evidence type="ECO:0000256" key="1">
    <source>
        <dbReference type="ARBA" id="ARBA00004651"/>
    </source>
</evidence>
<evidence type="ECO:0000313" key="13">
    <source>
        <dbReference type="Proteomes" id="UP001595796"/>
    </source>
</evidence>
<evidence type="ECO:0000313" key="12">
    <source>
        <dbReference type="EMBL" id="MFC5068005.1"/>
    </source>
</evidence>
<evidence type="ECO:0000256" key="4">
    <source>
        <dbReference type="ARBA" id="ARBA00022960"/>
    </source>
</evidence>
<evidence type="ECO:0000256" key="6">
    <source>
        <dbReference type="ARBA" id="ARBA00022989"/>
    </source>
</evidence>
<feature type="transmembrane region" description="Helical" evidence="10">
    <location>
        <begin position="271"/>
        <end position="289"/>
    </location>
</feature>
<feature type="transmembrane region" description="Helical" evidence="10">
    <location>
        <begin position="407"/>
        <end position="426"/>
    </location>
</feature>
<keyword evidence="2 10" id="KW-1003">Cell membrane</keyword>
<evidence type="ECO:0000256" key="9">
    <source>
        <dbReference type="ARBA" id="ARBA00061532"/>
    </source>
</evidence>
<keyword evidence="5 10" id="KW-0573">Peptidoglycan synthesis</keyword>
<feature type="transmembrane region" description="Helical" evidence="10">
    <location>
        <begin position="310"/>
        <end position="333"/>
    </location>
</feature>
<feature type="transmembrane region" description="Helical" evidence="10">
    <location>
        <begin position="81"/>
        <end position="108"/>
    </location>
</feature>
<accession>A0ABV9Z2P1</accession>
<keyword evidence="6 10" id="KW-1133">Transmembrane helix</keyword>
<dbReference type="Pfam" id="PF03023">
    <property type="entry name" value="MurJ"/>
    <property type="match status" value="1"/>
</dbReference>
<dbReference type="PANTHER" id="PTHR47019:SF1">
    <property type="entry name" value="LIPID II FLIPPASE MURJ"/>
    <property type="match status" value="1"/>
</dbReference>
<evidence type="ECO:0000256" key="11">
    <source>
        <dbReference type="PIRNR" id="PIRNR002869"/>
    </source>
</evidence>
<organism evidence="12 13">
    <name type="scientific">Flaviflagellibacter deserti</name>
    <dbReference type="NCBI Taxonomy" id="2267266"/>
    <lineage>
        <taxon>Bacteria</taxon>
        <taxon>Pseudomonadati</taxon>
        <taxon>Pseudomonadota</taxon>
        <taxon>Alphaproteobacteria</taxon>
        <taxon>Hyphomicrobiales</taxon>
        <taxon>Flaviflagellibacter</taxon>
    </lineage>
</organism>
<feature type="transmembrane region" description="Helical" evidence="10">
    <location>
        <begin position="438"/>
        <end position="459"/>
    </location>
</feature>
<dbReference type="RefSeq" id="WP_114958574.1">
    <property type="nucleotide sequence ID" value="NZ_JBHSJF010000006.1"/>
</dbReference>
<feature type="transmembrane region" description="Helical" evidence="10">
    <location>
        <begin position="128"/>
        <end position="149"/>
    </location>
</feature>
<evidence type="ECO:0000256" key="10">
    <source>
        <dbReference type="HAMAP-Rule" id="MF_02078"/>
    </source>
</evidence>
<gene>
    <name evidence="10 12" type="primary">murJ</name>
    <name evidence="12" type="ORF">ACFPFW_08240</name>
</gene>
<reference evidence="13" key="1">
    <citation type="journal article" date="2019" name="Int. J. Syst. Evol. Microbiol.">
        <title>The Global Catalogue of Microorganisms (GCM) 10K type strain sequencing project: providing services to taxonomists for standard genome sequencing and annotation.</title>
        <authorList>
            <consortium name="The Broad Institute Genomics Platform"/>
            <consortium name="The Broad Institute Genome Sequencing Center for Infectious Disease"/>
            <person name="Wu L."/>
            <person name="Ma J."/>
        </authorList>
    </citation>
    <scope>NUCLEOTIDE SEQUENCE [LARGE SCALE GENOMIC DNA]</scope>
    <source>
        <strain evidence="13">CGMCC 1.16444</strain>
    </source>
</reference>
<evidence type="ECO:0000256" key="2">
    <source>
        <dbReference type="ARBA" id="ARBA00022475"/>
    </source>
</evidence>
<dbReference type="Proteomes" id="UP001595796">
    <property type="component" value="Unassembled WGS sequence"/>
</dbReference>
<dbReference type="InterPro" id="IPR004268">
    <property type="entry name" value="MurJ"/>
</dbReference>
<comment type="pathway">
    <text evidence="10">Cell wall biogenesis; peptidoglycan biosynthesis.</text>
</comment>
<feature type="transmembrane region" description="Helical" evidence="10">
    <location>
        <begin position="479"/>
        <end position="501"/>
    </location>
</feature>
<sequence length="508" mass="53715">MWRSIASVGGLTLVSRLFGFIRDVAMAPLLGAGPLSDAFMVAFRLPNHFRAIFAEGAYNAAFVPRYSAVLTERGAEEAKRFAGAILTLTLIVQLILMALAFAAMPLLVRLLAPGFVDDPAQFSTTIDLTRITFPYLALIAVATLVSGMLNAHERFAAAAASPILLNIFMIGALFLTPYFPTAAHALAWGVTLSGFGQLLWVMLDLRRTGQTLGFVRPSMTEDMRKFLKAFGPATIGSAGVQIAMFADTIIASFLPSGSVSYLYYADRLYQLPLAVIGIAVGVVLLPALSRRVAAGDEEGARRGLNRALEGIVALTLPCVVVFLLAAEPVMAVLFGRGAFDANAVAGSARALEAYAIGLTAVVALRALTPAFHARGDTATPVKVLAISITINVLLKIVLMGHLASAGLALATSVGAWINAILLAILLARRGMFAADQRLVRVLLLSIAASFAMAAVLVGLEPQMARLPNLIPSLPDLLPTAVRLGLAAIAYLAVGAIGWRLIRRNLQSE</sequence>
<feature type="transmembrane region" description="Helical" evidence="10">
    <location>
        <begin position="226"/>
        <end position="251"/>
    </location>
</feature>
<feature type="transmembrane region" description="Helical" evidence="10">
    <location>
        <begin position="383"/>
        <end position="401"/>
    </location>
</feature>
<comment type="caution">
    <text evidence="12">The sequence shown here is derived from an EMBL/GenBank/DDBJ whole genome shotgun (WGS) entry which is preliminary data.</text>
</comment>
<keyword evidence="10" id="KW-0997">Cell inner membrane</keyword>
<dbReference type="PIRSF" id="PIRSF002869">
    <property type="entry name" value="MviN"/>
    <property type="match status" value="1"/>
</dbReference>
<evidence type="ECO:0000256" key="8">
    <source>
        <dbReference type="ARBA" id="ARBA00060041"/>
    </source>
</evidence>
<protein>
    <recommendedName>
        <fullName evidence="10">Probable lipid II flippase MurJ</fullName>
    </recommendedName>
</protein>
<dbReference type="PANTHER" id="PTHR47019">
    <property type="entry name" value="LIPID II FLIPPASE MURJ"/>
    <property type="match status" value="1"/>
</dbReference>
<proteinExistence type="inferred from homology"/>
<feature type="transmembrane region" description="Helical" evidence="10">
    <location>
        <begin position="353"/>
        <end position="371"/>
    </location>
</feature>
<dbReference type="NCBIfam" id="TIGR01695">
    <property type="entry name" value="murJ_mviN"/>
    <property type="match status" value="1"/>
</dbReference>
<dbReference type="HAMAP" id="MF_02078">
    <property type="entry name" value="MurJ_MviN"/>
    <property type="match status" value="1"/>
</dbReference>
<dbReference type="CDD" id="cd13123">
    <property type="entry name" value="MATE_MurJ_like"/>
    <property type="match status" value="1"/>
</dbReference>
<keyword evidence="4 10" id="KW-0133">Cell shape</keyword>
<keyword evidence="7 10" id="KW-0472">Membrane</keyword>
<feature type="transmembrane region" description="Helical" evidence="10">
    <location>
        <begin position="156"/>
        <end position="179"/>
    </location>
</feature>
<comment type="subcellular location">
    <subcellularLocation>
        <location evidence="10">Cell inner membrane</location>
        <topology evidence="10">Multi-pass membrane protein</topology>
    </subcellularLocation>
    <subcellularLocation>
        <location evidence="1">Cell membrane</location>
        <topology evidence="1">Multi-pass membrane protein</topology>
    </subcellularLocation>
</comment>
<keyword evidence="10 11" id="KW-0813">Transport</keyword>
<comment type="similarity">
    <text evidence="9 10 11">Belongs to the MurJ/MviN family.</text>
</comment>
<dbReference type="EMBL" id="JBHSJF010000006">
    <property type="protein sequence ID" value="MFC5068005.1"/>
    <property type="molecule type" value="Genomic_DNA"/>
</dbReference>
<comment type="function">
    <text evidence="8 10 11">Involved in peptidoglycan biosynthesis. Transports lipid-linked peptidoglycan precursors from the inner to the outer leaflet of the cytoplasmic membrane.</text>
</comment>
<keyword evidence="13" id="KW-1185">Reference proteome</keyword>
<feature type="transmembrane region" description="Helical" evidence="10">
    <location>
        <begin position="185"/>
        <end position="205"/>
    </location>
</feature>
<evidence type="ECO:0000256" key="3">
    <source>
        <dbReference type="ARBA" id="ARBA00022692"/>
    </source>
</evidence>
<dbReference type="InterPro" id="IPR051050">
    <property type="entry name" value="Lipid_II_flippase_MurJ/MviN"/>
</dbReference>
<keyword evidence="10 11" id="KW-0961">Cell wall biogenesis/degradation</keyword>